<dbReference type="Proteomes" id="UP001163324">
    <property type="component" value="Chromosome 9"/>
</dbReference>
<organism evidence="1 2">
    <name type="scientific">Trichothecium roseum</name>
    <dbReference type="NCBI Taxonomy" id="47278"/>
    <lineage>
        <taxon>Eukaryota</taxon>
        <taxon>Fungi</taxon>
        <taxon>Dikarya</taxon>
        <taxon>Ascomycota</taxon>
        <taxon>Pezizomycotina</taxon>
        <taxon>Sordariomycetes</taxon>
        <taxon>Hypocreomycetidae</taxon>
        <taxon>Hypocreales</taxon>
        <taxon>Hypocreales incertae sedis</taxon>
        <taxon>Trichothecium</taxon>
    </lineage>
</organism>
<comment type="caution">
    <text evidence="1">The sequence shown here is derived from an EMBL/GenBank/DDBJ whole genome shotgun (WGS) entry which is preliminary data.</text>
</comment>
<keyword evidence="2" id="KW-1185">Reference proteome</keyword>
<proteinExistence type="predicted"/>
<evidence type="ECO:0000313" key="2">
    <source>
        <dbReference type="Proteomes" id="UP001163324"/>
    </source>
</evidence>
<dbReference type="EMBL" id="CM047948">
    <property type="protein sequence ID" value="KAI9896296.1"/>
    <property type="molecule type" value="Genomic_DNA"/>
</dbReference>
<sequence>MSLALAAPAAAAAAAAAAYLNAKGSLFYDYTLFKGAISTAARLIHRERNARLNHFYVLESHALSPSTASSTLIHFEGRAYTYAHVYDTVLRYGAWLREAKGVKPGDIVAMDFQNSHHFVFVWFGLWSIGAKPAFLNYNLKADALAHCIRESTSALCLVDANLEADFTPELRAKFPGHYDFTVLTPDLEARIMATPPRRYPDEDRAVDDRAAMAILIYTSGTTGMPKAAIVSWAKCTAGAIISSSILGTKPSDTMFTAMPLYHSSAALLSFLAVLHSGATQGLGRKFSARTFWDDVRACDATMIQYVGETLRYLLSAPPRRDAVTGEDLDRRHRVRLAYGNGLRPDVWNRFKERFGIPVVAEMYSATEGTFATHNVSANDFALGAIGRTGWVYRRTVGRNLALVEVDWSTESPARDPSTGFCRRVAPGFPGEMLYHLPTADPEQRFQGYFNNPGATEKKILRDVFAPGDAWFRTGDVLLWDAEGRIYFKDRIGDTFRWKSENVSTAEVSEVVGLHPAVAEANVYGVELPGHDGRAGCAAVHVDTSSPSSPSLEHTMKSLAEHVRASLPRYAVPLFLRVRTTGGGTGDEPGASFTSGTMKQQKYAFRQAGVKPDAKADAEMGRLYWLAADGYEPFGQEEWDRLSTGQAKL</sequence>
<accession>A0ACC0URM3</accession>
<gene>
    <name evidence="1" type="ORF">N3K66_008468</name>
</gene>
<evidence type="ECO:0000313" key="1">
    <source>
        <dbReference type="EMBL" id="KAI9896296.1"/>
    </source>
</evidence>
<reference evidence="1" key="1">
    <citation type="submission" date="2022-10" db="EMBL/GenBank/DDBJ databases">
        <title>Complete Genome of Trichothecium roseum strain YXFP-22015, a Plant Pathogen Isolated from Citrus.</title>
        <authorList>
            <person name="Wang Y."/>
            <person name="Zhu L."/>
        </authorList>
    </citation>
    <scope>NUCLEOTIDE SEQUENCE</scope>
    <source>
        <strain evidence="1">YXFP-22015</strain>
    </source>
</reference>
<protein>
    <submittedName>
        <fullName evidence="1">Uncharacterized protein</fullName>
    </submittedName>
</protein>
<name>A0ACC0URM3_9HYPO</name>